<feature type="compositionally biased region" description="Basic and acidic residues" evidence="1">
    <location>
        <begin position="11"/>
        <end position="20"/>
    </location>
</feature>
<feature type="compositionally biased region" description="Basic and acidic residues" evidence="1">
    <location>
        <begin position="66"/>
        <end position="94"/>
    </location>
</feature>
<proteinExistence type="predicted"/>
<feature type="compositionally biased region" description="Basic and acidic residues" evidence="1">
    <location>
        <begin position="42"/>
        <end position="59"/>
    </location>
</feature>
<organism evidence="2 3">
    <name type="scientific">Vitrella brassicaformis (strain CCMP3155)</name>
    <dbReference type="NCBI Taxonomy" id="1169540"/>
    <lineage>
        <taxon>Eukaryota</taxon>
        <taxon>Sar</taxon>
        <taxon>Alveolata</taxon>
        <taxon>Colpodellida</taxon>
        <taxon>Vitrellaceae</taxon>
        <taxon>Vitrella</taxon>
    </lineage>
</organism>
<dbReference type="VEuPathDB" id="CryptoDB:Vbra_11576"/>
<evidence type="ECO:0000313" key="2">
    <source>
        <dbReference type="EMBL" id="CEL94485.1"/>
    </source>
</evidence>
<feature type="region of interest" description="Disordered" evidence="1">
    <location>
        <begin position="1"/>
        <end position="94"/>
    </location>
</feature>
<evidence type="ECO:0000256" key="1">
    <source>
        <dbReference type="SAM" id="MobiDB-lite"/>
    </source>
</evidence>
<dbReference type="Proteomes" id="UP000041254">
    <property type="component" value="Unassembled WGS sequence"/>
</dbReference>
<dbReference type="InParanoid" id="A0A0G4EG80"/>
<reference evidence="2 3" key="1">
    <citation type="submission" date="2014-11" db="EMBL/GenBank/DDBJ databases">
        <authorList>
            <person name="Zhu J."/>
            <person name="Qi W."/>
            <person name="Song R."/>
        </authorList>
    </citation>
    <scope>NUCLEOTIDE SEQUENCE [LARGE SCALE GENOMIC DNA]</scope>
</reference>
<protein>
    <submittedName>
        <fullName evidence="2">Uncharacterized protein</fullName>
    </submittedName>
</protein>
<name>A0A0G4EG80_VITBC</name>
<dbReference type="EMBL" id="CDMY01000220">
    <property type="protein sequence ID" value="CEL94485.1"/>
    <property type="molecule type" value="Genomic_DNA"/>
</dbReference>
<evidence type="ECO:0000313" key="3">
    <source>
        <dbReference type="Proteomes" id="UP000041254"/>
    </source>
</evidence>
<dbReference type="AlphaFoldDB" id="A0A0G4EG80"/>
<gene>
    <name evidence="2" type="ORF">Vbra_11576</name>
</gene>
<accession>A0A0G4EG80</accession>
<sequence>MSSQEPSKPPRVSDEKREGTNKQGNDWIHHGPGKAAGGEFEYDNKNAEGRTESRFKQNEDGSTDFRVFDKEDKIVHEKHTPPEQNPRYHPDNNK</sequence>
<keyword evidence="3" id="KW-1185">Reference proteome</keyword>